<gene>
    <name evidence="1" type="ordered locus">Aboo_0049</name>
</gene>
<dbReference type="Proteomes" id="UP000001400">
    <property type="component" value="Chromosome"/>
</dbReference>
<dbReference type="Gene3D" id="3.40.1550.10">
    <property type="entry name" value="CheC-like"/>
    <property type="match status" value="1"/>
</dbReference>
<proteinExistence type="predicted"/>
<keyword evidence="2" id="KW-1185">Reference proteome</keyword>
<protein>
    <submittedName>
        <fullName evidence="1">Zinc finger TFIIB-type domain protein</fullName>
    </submittedName>
</protein>
<dbReference type="EMBL" id="CP001941">
    <property type="protein sequence ID" value="ADD07861.1"/>
    <property type="molecule type" value="Genomic_DNA"/>
</dbReference>
<sequence>MKCPICGSTNVTKLKTGSYRCNDCGFVFYPTREVIIDMRDLLTGDELTEEEINELGEKIKEQTENVSEKIFGKSAKNVFRALSSLDEILAQYNEDDRVFGIFADFSGSVKGTVMIMVQENEIDIIKKIYRKKEVIEALKQLGKETAEGFKEIFQDDLFLEGVDIAYDTIPSIINYLISEIAGERNMILNVKMIVDKAPKGEIIFVPQKDSIKYLKSVLGN</sequence>
<dbReference type="InterPro" id="IPR028976">
    <property type="entry name" value="CheC-like_sf"/>
</dbReference>
<dbReference type="eggNOG" id="arCOG05460">
    <property type="taxonomic scope" value="Archaea"/>
</dbReference>
<accession>B5IFB2</accession>
<organism evidence="1 2">
    <name type="scientific">Aciduliprofundum boonei (strain DSM 19572 / T469)</name>
    <dbReference type="NCBI Taxonomy" id="439481"/>
    <lineage>
        <taxon>Archaea</taxon>
        <taxon>Methanobacteriati</taxon>
        <taxon>Thermoplasmatota</taxon>
        <taxon>DHVE2 group</taxon>
        <taxon>Candidatus Aciduliprofundum</taxon>
    </lineage>
</organism>
<dbReference type="GeneID" id="8826984"/>
<dbReference type="OrthoDB" id="84364at2157"/>
<dbReference type="KEGG" id="abi:Aboo_0049"/>
<dbReference type="RefSeq" id="WP_008085470.1">
    <property type="nucleotide sequence ID" value="NC_013926.1"/>
</dbReference>
<evidence type="ECO:0000313" key="2">
    <source>
        <dbReference type="Proteomes" id="UP000001400"/>
    </source>
</evidence>
<reference evidence="1" key="1">
    <citation type="submission" date="2010-02" db="EMBL/GenBank/DDBJ databases">
        <title>Complete sequence of Aciduliprofundum boonei T469.</title>
        <authorList>
            <consortium name="US DOE Joint Genome Institute"/>
            <person name="Lucas S."/>
            <person name="Copeland A."/>
            <person name="Lapidus A."/>
            <person name="Cheng J.-F."/>
            <person name="Bruce D."/>
            <person name="Goodwin L."/>
            <person name="Pitluck S."/>
            <person name="Saunders E."/>
            <person name="Detter J.C."/>
            <person name="Han C."/>
            <person name="Tapia R."/>
            <person name="Land M."/>
            <person name="Hauser L."/>
            <person name="Kyrpides N."/>
            <person name="Mikhailova N."/>
            <person name="Flores G."/>
            <person name="Reysenbach A.-L."/>
            <person name="Woyke T."/>
        </authorList>
    </citation>
    <scope>NUCLEOTIDE SEQUENCE</scope>
    <source>
        <strain evidence="1">T469</strain>
    </source>
</reference>
<evidence type="ECO:0000313" key="1">
    <source>
        <dbReference type="EMBL" id="ADD07861.1"/>
    </source>
</evidence>
<dbReference type="HOGENOM" id="CLU_1242969_0_0_2"/>
<dbReference type="AlphaFoldDB" id="B5IFB2"/>
<dbReference type="STRING" id="439481.Aboo_0049"/>
<name>B5IFB2_ACIB4</name>
<dbReference type="SUPFAM" id="SSF57783">
    <property type="entry name" value="Zinc beta-ribbon"/>
    <property type="match status" value="1"/>
</dbReference>